<dbReference type="InterPro" id="IPR007842">
    <property type="entry name" value="HEPN_dom"/>
</dbReference>
<organism evidence="2 3">
    <name type="scientific">Candidatus Kuenenbacteria bacterium CG22_combo_CG10-13_8_21_14_all_39_9</name>
    <dbReference type="NCBI Taxonomy" id="1974621"/>
    <lineage>
        <taxon>Bacteria</taxon>
        <taxon>Candidatus Kueneniibacteriota</taxon>
    </lineage>
</organism>
<dbReference type="SUPFAM" id="SSF81593">
    <property type="entry name" value="Nucleotidyltransferase substrate binding subunit/domain"/>
    <property type="match status" value="1"/>
</dbReference>
<dbReference type="Proteomes" id="UP000230159">
    <property type="component" value="Unassembled WGS sequence"/>
</dbReference>
<dbReference type="GO" id="GO:0003677">
    <property type="term" value="F:DNA binding"/>
    <property type="evidence" value="ECO:0007669"/>
    <property type="project" value="UniProtKB-KW"/>
</dbReference>
<name>A0A2H0D0Z0_9BACT</name>
<evidence type="ECO:0000313" key="3">
    <source>
        <dbReference type="Proteomes" id="UP000230159"/>
    </source>
</evidence>
<dbReference type="SMART" id="SM00748">
    <property type="entry name" value="HEPN"/>
    <property type="match status" value="1"/>
</dbReference>
<comment type="caution">
    <text evidence="2">The sequence shown here is derived from an EMBL/GenBank/DDBJ whole genome shotgun (WGS) entry which is preliminary data.</text>
</comment>
<reference evidence="2 3" key="1">
    <citation type="submission" date="2017-09" db="EMBL/GenBank/DDBJ databases">
        <title>Depth-based differentiation of microbial function through sediment-hosted aquifers and enrichment of novel symbionts in the deep terrestrial subsurface.</title>
        <authorList>
            <person name="Probst A.J."/>
            <person name="Ladd B."/>
            <person name="Jarett J.K."/>
            <person name="Geller-Mcgrath D.E."/>
            <person name="Sieber C.M."/>
            <person name="Emerson J.B."/>
            <person name="Anantharaman K."/>
            <person name="Thomas B.C."/>
            <person name="Malmstrom R."/>
            <person name="Stieglmeier M."/>
            <person name="Klingl A."/>
            <person name="Woyke T."/>
            <person name="Ryan C.M."/>
            <person name="Banfield J.F."/>
        </authorList>
    </citation>
    <scope>NUCLEOTIDE SEQUENCE [LARGE SCALE GENOMIC DNA]</scope>
    <source>
        <strain evidence="2">CG22_combo_CG10-13_8_21_14_all_39_9</strain>
    </source>
</reference>
<dbReference type="EMBL" id="PCTN01000069">
    <property type="protein sequence ID" value="PIP75823.1"/>
    <property type="molecule type" value="Genomic_DNA"/>
</dbReference>
<keyword evidence="2" id="KW-0238">DNA-binding</keyword>
<feature type="domain" description="HEPN" evidence="1">
    <location>
        <begin position="15"/>
        <end position="128"/>
    </location>
</feature>
<sequence>MPVKITIKELINYWKTTAAHDYDTMISLFKSKRYANTLFFGHIVLEKILKAHVVKDTKKEAPYSHDLVRLCKLTNLKLSEKEIDLLDLVNDFNIRTRYPDFRFKFYKLCTKSYTEKHLDQITKLYKKLCQKIQPKK</sequence>
<gene>
    <name evidence="2" type="ORF">COW86_01545</name>
</gene>
<accession>A0A2H0D0Z0</accession>
<evidence type="ECO:0000313" key="2">
    <source>
        <dbReference type="EMBL" id="PIP75823.1"/>
    </source>
</evidence>
<proteinExistence type="predicted"/>
<evidence type="ECO:0000259" key="1">
    <source>
        <dbReference type="PROSITE" id="PS50910"/>
    </source>
</evidence>
<dbReference type="AlphaFoldDB" id="A0A2H0D0Z0"/>
<protein>
    <submittedName>
        <fullName evidence="2">DNA-binding protein</fullName>
    </submittedName>
</protein>
<dbReference type="PROSITE" id="PS50910">
    <property type="entry name" value="HEPN"/>
    <property type="match status" value="1"/>
</dbReference>
<dbReference type="Pfam" id="PF05168">
    <property type="entry name" value="HEPN"/>
    <property type="match status" value="1"/>
</dbReference>
<dbReference type="Gene3D" id="1.20.120.330">
    <property type="entry name" value="Nucleotidyltransferases domain 2"/>
    <property type="match status" value="1"/>
</dbReference>